<dbReference type="Proteomes" id="UP000179588">
    <property type="component" value="Unassembled WGS sequence"/>
</dbReference>
<dbReference type="AlphaFoldDB" id="A0A1S1HL06"/>
<accession>A0A1S1HL06</accession>
<reference evidence="1 2" key="1">
    <citation type="submission" date="2016-03" db="EMBL/GenBank/DDBJ databases">
        <title>Genome sequence of Providencia stuartii strain, isolated from the salivary glands of larval Lucilia sericata.</title>
        <authorList>
            <person name="Yuan Y."/>
            <person name="Zhang Y."/>
            <person name="Fu S."/>
            <person name="Crippen T.L."/>
            <person name="Visi D."/>
            <person name="Benbow M.E."/>
            <person name="Allen M."/>
            <person name="Tomberlin J.K."/>
            <person name="Sze S.-H."/>
            <person name="Tarone A.M."/>
        </authorList>
    </citation>
    <scope>NUCLEOTIDE SEQUENCE [LARGE SCALE GENOMIC DNA]</scope>
    <source>
        <strain evidence="1 2">Crippen</strain>
    </source>
</reference>
<dbReference type="EMBL" id="LVIE01000212">
    <property type="protein sequence ID" value="OHT22727.1"/>
    <property type="molecule type" value="Genomic_DNA"/>
</dbReference>
<evidence type="ECO:0000313" key="2">
    <source>
        <dbReference type="Proteomes" id="UP000179588"/>
    </source>
</evidence>
<name>A0A1S1HL06_PROST</name>
<sequence>MDIENFINENYGGNKKKFADACKVYPQQVSKWVKNNNIIIDGVMYSPLREIPIEANEYSRGKTNLSLALSMFNFLKRPTSSFVPEYRKNEICIIADYQFPSRKDKLKDVMHDAVVNVEKTLIALNYLGKCSILLQPIDHPNECYYKVNISRGNNELYIPDLFEYLFVYYLRSKGFNAYNSSKLQLLQMFKQLENLARHLDNDSKSRFNYSQMVAMYKNDINHCNETALLKISNEILDNLLTQPIDN</sequence>
<gene>
    <name evidence="1" type="ORF">A3Q29_09495</name>
</gene>
<organism evidence="1 2">
    <name type="scientific">Providencia stuartii</name>
    <dbReference type="NCBI Taxonomy" id="588"/>
    <lineage>
        <taxon>Bacteria</taxon>
        <taxon>Pseudomonadati</taxon>
        <taxon>Pseudomonadota</taxon>
        <taxon>Gammaproteobacteria</taxon>
        <taxon>Enterobacterales</taxon>
        <taxon>Morganellaceae</taxon>
        <taxon>Providencia</taxon>
    </lineage>
</organism>
<evidence type="ECO:0000313" key="1">
    <source>
        <dbReference type="EMBL" id="OHT22727.1"/>
    </source>
</evidence>
<protein>
    <submittedName>
        <fullName evidence="1">Uncharacterized protein</fullName>
    </submittedName>
</protein>
<keyword evidence="2" id="KW-1185">Reference proteome</keyword>
<comment type="caution">
    <text evidence="1">The sequence shown here is derived from an EMBL/GenBank/DDBJ whole genome shotgun (WGS) entry which is preliminary data.</text>
</comment>
<proteinExistence type="predicted"/>